<organism evidence="9 10">
    <name type="scientific">Nicoletella semolina</name>
    <dbReference type="NCBI Taxonomy" id="271160"/>
    <lineage>
        <taxon>Bacteria</taxon>
        <taxon>Pseudomonadati</taxon>
        <taxon>Pseudomonadota</taxon>
        <taxon>Gammaproteobacteria</taxon>
        <taxon>Pasteurellales</taxon>
        <taxon>Pasteurellaceae</taxon>
        <taxon>Nicoletella</taxon>
    </lineage>
</organism>
<feature type="chain" id="PRO_5020935117" evidence="8">
    <location>
        <begin position="23"/>
        <end position="54"/>
    </location>
</feature>
<proteinExistence type="predicted"/>
<dbReference type="NCBIfam" id="NF047847">
    <property type="entry name" value="SS_mature_LptM"/>
    <property type="match status" value="1"/>
</dbReference>
<dbReference type="InterPro" id="IPR032831">
    <property type="entry name" value="LptM_cons"/>
</dbReference>
<dbReference type="EMBL" id="SLXJ01000002">
    <property type="protein sequence ID" value="TCP18490.1"/>
    <property type="molecule type" value="Genomic_DNA"/>
</dbReference>
<name>A0A4R2NBP2_9PAST</name>
<keyword evidence="5" id="KW-0998">Cell outer membrane</keyword>
<feature type="region of interest" description="Disordered" evidence="7">
    <location>
        <begin position="29"/>
        <end position="54"/>
    </location>
</feature>
<dbReference type="PROSITE" id="PS51257">
    <property type="entry name" value="PROKAR_LIPOPROTEIN"/>
    <property type="match status" value="1"/>
</dbReference>
<feature type="signal peptide" evidence="8">
    <location>
        <begin position="1"/>
        <end position="22"/>
    </location>
</feature>
<evidence type="ECO:0000256" key="1">
    <source>
        <dbReference type="ARBA" id="ARBA00004459"/>
    </source>
</evidence>
<dbReference type="Pfam" id="PF13627">
    <property type="entry name" value="LptM_cons"/>
    <property type="match status" value="1"/>
</dbReference>
<evidence type="ECO:0000256" key="4">
    <source>
        <dbReference type="ARBA" id="ARBA00023139"/>
    </source>
</evidence>
<evidence type="ECO:0000256" key="6">
    <source>
        <dbReference type="ARBA" id="ARBA00023288"/>
    </source>
</evidence>
<keyword evidence="6 9" id="KW-0449">Lipoprotein</keyword>
<comment type="subcellular location">
    <subcellularLocation>
        <location evidence="1">Cell outer membrane</location>
        <topology evidence="1">Lipid-anchor</topology>
    </subcellularLocation>
</comment>
<keyword evidence="2 8" id="KW-0732">Signal</keyword>
<protein>
    <submittedName>
        <fullName evidence="9">Putative lipoprotein</fullName>
    </submittedName>
</protein>
<reference evidence="9 10" key="1">
    <citation type="submission" date="2019-03" db="EMBL/GenBank/DDBJ databases">
        <title>Genomic Encyclopedia of Type Strains, Phase IV (KMG-IV): sequencing the most valuable type-strain genomes for metagenomic binning, comparative biology and taxonomic classification.</title>
        <authorList>
            <person name="Goeker M."/>
        </authorList>
    </citation>
    <scope>NUCLEOTIDE SEQUENCE [LARGE SCALE GENOMIC DNA]</scope>
    <source>
        <strain evidence="9 10">DSM 16380</strain>
    </source>
</reference>
<evidence type="ECO:0000256" key="7">
    <source>
        <dbReference type="SAM" id="MobiDB-lite"/>
    </source>
</evidence>
<evidence type="ECO:0000256" key="8">
    <source>
        <dbReference type="SAM" id="SignalP"/>
    </source>
</evidence>
<gene>
    <name evidence="9" type="ORF">EV693_102170</name>
</gene>
<feature type="compositionally biased region" description="Polar residues" evidence="7">
    <location>
        <begin position="29"/>
        <end position="45"/>
    </location>
</feature>
<accession>A0A4R2NBP2</accession>
<evidence type="ECO:0000313" key="10">
    <source>
        <dbReference type="Proteomes" id="UP000295537"/>
    </source>
</evidence>
<dbReference type="Proteomes" id="UP000295537">
    <property type="component" value="Unassembled WGS sequence"/>
</dbReference>
<comment type="caution">
    <text evidence="9">The sequence shown here is derived from an EMBL/GenBank/DDBJ whole genome shotgun (WGS) entry which is preliminary data.</text>
</comment>
<evidence type="ECO:0000313" key="9">
    <source>
        <dbReference type="EMBL" id="TCP18490.1"/>
    </source>
</evidence>
<evidence type="ECO:0000256" key="3">
    <source>
        <dbReference type="ARBA" id="ARBA00023136"/>
    </source>
</evidence>
<dbReference type="GO" id="GO:0009279">
    <property type="term" value="C:cell outer membrane"/>
    <property type="evidence" value="ECO:0007669"/>
    <property type="project" value="UniProtKB-SubCell"/>
</dbReference>
<evidence type="ECO:0000256" key="2">
    <source>
        <dbReference type="ARBA" id="ARBA00022729"/>
    </source>
</evidence>
<keyword evidence="10" id="KW-1185">Reference proteome</keyword>
<dbReference type="RefSeq" id="WP_207906466.1">
    <property type="nucleotide sequence ID" value="NZ_LVXA01000001.1"/>
</dbReference>
<keyword evidence="4" id="KW-0564">Palmitate</keyword>
<sequence>MKKYVLLLMLSLLGLSACGVKGDLYIPAQNKQPSETQPPSSNLNPANIAKATKI</sequence>
<evidence type="ECO:0000256" key="5">
    <source>
        <dbReference type="ARBA" id="ARBA00023237"/>
    </source>
</evidence>
<keyword evidence="3" id="KW-0472">Membrane</keyword>
<dbReference type="AlphaFoldDB" id="A0A4R2NBP2"/>